<keyword evidence="3" id="KW-1185">Reference proteome</keyword>
<dbReference type="PANTHER" id="PTHR37951">
    <property type="entry name" value="CYTOPLASMIC PROTEIN-RELATED"/>
    <property type="match status" value="1"/>
</dbReference>
<dbReference type="PANTHER" id="PTHR37951:SF1">
    <property type="entry name" value="TYPE VI SECRETION SYSTEM COMPONENT TSSA1"/>
    <property type="match status" value="1"/>
</dbReference>
<protein>
    <submittedName>
        <fullName evidence="2">Type VI secretion system protein ImpA</fullName>
    </submittedName>
</protein>
<dbReference type="Proteomes" id="UP000246569">
    <property type="component" value="Unassembled WGS sequence"/>
</dbReference>
<dbReference type="RefSeq" id="WP_246004549.1">
    <property type="nucleotide sequence ID" value="NZ_QGTJ01000002.1"/>
</dbReference>
<dbReference type="InterPro" id="IPR017740">
    <property type="entry name" value="TssA-like"/>
</dbReference>
<reference evidence="2 3" key="1">
    <citation type="submission" date="2018-05" db="EMBL/GenBank/DDBJ databases">
        <title>Genomic Encyclopedia of Type Strains, Phase IV (KMG-IV): sequencing the most valuable type-strain genomes for metagenomic binning, comparative biology and taxonomic classification.</title>
        <authorList>
            <person name="Goeker M."/>
        </authorList>
    </citation>
    <scope>NUCLEOTIDE SEQUENCE [LARGE SCALE GENOMIC DNA]</scope>
    <source>
        <strain evidence="2 3">DSM 23606</strain>
    </source>
</reference>
<dbReference type="AlphaFoldDB" id="A0A317N3R4"/>
<gene>
    <name evidence="2" type="ORF">C7443_102440</name>
</gene>
<evidence type="ECO:0000313" key="3">
    <source>
        <dbReference type="Proteomes" id="UP000246569"/>
    </source>
</evidence>
<proteinExistence type="predicted"/>
<sequence>MTVDPDALLLPLSDDDPCGEDLEYDAGFQLLERLAEGQPERQMGDSVLPAEPPDWRAVRTQAMELFARTRDLRVAMTLTRACFALDGMDGLHGGLQLLYGLIDRWWDEVHPRLDPDDDNDPTLRVNVLATLISEDFLAQLRETPLVRSRTLGMATLRDWQINTQGVAGTAEVAADLYEAIFQDIDVDVFMATATAAHGTLDLINALESRLTAQVGVGSAIDFDPLRQLVKSCVQLLDERLAKRGLGAGAETAAGDADAVVMVDGVASAAGVVAVAAPGRIANRDDVIRMLDRICEYYQANEPSSPVPILLQRARRLVTMDFLEIMRNLAPDGLSQIETIKGPDPDAEGDGY</sequence>
<accession>A0A317N3R4</accession>
<evidence type="ECO:0000313" key="2">
    <source>
        <dbReference type="EMBL" id="PWV64787.1"/>
    </source>
</evidence>
<dbReference type="Pfam" id="PF06812">
    <property type="entry name" value="ImpA_N"/>
    <property type="match status" value="1"/>
</dbReference>
<organism evidence="2 3">
    <name type="scientific">Plasticicumulans acidivorans</name>
    <dbReference type="NCBI Taxonomy" id="886464"/>
    <lineage>
        <taxon>Bacteria</taxon>
        <taxon>Pseudomonadati</taxon>
        <taxon>Pseudomonadota</taxon>
        <taxon>Gammaproteobacteria</taxon>
        <taxon>Candidatus Competibacteraceae</taxon>
        <taxon>Plasticicumulans</taxon>
    </lineage>
</organism>
<dbReference type="NCBIfam" id="TIGR03363">
    <property type="entry name" value="VI_chp_8"/>
    <property type="match status" value="1"/>
</dbReference>
<dbReference type="InterPro" id="IPR010657">
    <property type="entry name" value="ImpA_N"/>
</dbReference>
<evidence type="ECO:0000259" key="1">
    <source>
        <dbReference type="Pfam" id="PF06812"/>
    </source>
</evidence>
<name>A0A317N3R4_9GAMM</name>
<dbReference type="EMBL" id="QGTJ01000002">
    <property type="protein sequence ID" value="PWV64787.1"/>
    <property type="molecule type" value="Genomic_DNA"/>
</dbReference>
<comment type="caution">
    <text evidence="2">The sequence shown here is derived from an EMBL/GenBank/DDBJ whole genome shotgun (WGS) entry which is preliminary data.</text>
</comment>
<feature type="domain" description="ImpA N-terminal" evidence="1">
    <location>
        <begin position="10"/>
        <end position="132"/>
    </location>
</feature>